<keyword evidence="2" id="KW-0285">Flavoprotein</keyword>
<dbReference type="SUPFAM" id="SSF51395">
    <property type="entry name" value="FMN-linked oxidoreductases"/>
    <property type="match status" value="1"/>
</dbReference>
<keyword evidence="5" id="KW-0560">Oxidoreductase</keyword>
<evidence type="ECO:0000256" key="2">
    <source>
        <dbReference type="ARBA" id="ARBA00022630"/>
    </source>
</evidence>
<proteinExistence type="predicted"/>
<dbReference type="InterPro" id="IPR044152">
    <property type="entry name" value="YqjM-like"/>
</dbReference>
<organism evidence="7 8">
    <name type="scientific">Luteococcus sanguinis</name>
    <dbReference type="NCBI Taxonomy" id="174038"/>
    <lineage>
        <taxon>Bacteria</taxon>
        <taxon>Bacillati</taxon>
        <taxon>Actinomycetota</taxon>
        <taxon>Actinomycetes</taxon>
        <taxon>Propionibacteriales</taxon>
        <taxon>Propionibacteriaceae</taxon>
        <taxon>Luteococcus</taxon>
    </lineage>
</organism>
<reference evidence="8" key="1">
    <citation type="journal article" date="2019" name="Int. J. Syst. Evol. Microbiol.">
        <title>The Global Catalogue of Microorganisms (GCM) 10K type strain sequencing project: providing services to taxonomists for standard genome sequencing and annotation.</title>
        <authorList>
            <consortium name="The Broad Institute Genomics Platform"/>
            <consortium name="The Broad Institute Genome Sequencing Center for Infectious Disease"/>
            <person name="Wu L."/>
            <person name="Ma J."/>
        </authorList>
    </citation>
    <scope>NUCLEOTIDE SEQUENCE [LARGE SCALE GENOMIC DNA]</scope>
    <source>
        <strain evidence="8">CGMCC 1.15277</strain>
    </source>
</reference>
<evidence type="ECO:0000313" key="8">
    <source>
        <dbReference type="Proteomes" id="UP001596266"/>
    </source>
</evidence>
<comment type="caution">
    <text evidence="7">The sequence shown here is derived from an EMBL/GenBank/DDBJ whole genome shotgun (WGS) entry which is preliminary data.</text>
</comment>
<dbReference type="Proteomes" id="UP001596266">
    <property type="component" value="Unassembled WGS sequence"/>
</dbReference>
<dbReference type="InterPro" id="IPR013785">
    <property type="entry name" value="Aldolase_TIM"/>
</dbReference>
<feature type="domain" description="NADH:flavin oxidoreductase/NADH oxidase N-terminal" evidence="6">
    <location>
        <begin position="5"/>
        <end position="341"/>
    </location>
</feature>
<accession>A0ABW1WZ15</accession>
<evidence type="ECO:0000256" key="5">
    <source>
        <dbReference type="ARBA" id="ARBA00023002"/>
    </source>
</evidence>
<keyword evidence="3" id="KW-0288">FMN</keyword>
<dbReference type="PANTHER" id="PTHR43303:SF4">
    <property type="entry name" value="NADPH DEHYDROGENASE C23G7.10C-RELATED"/>
    <property type="match status" value="1"/>
</dbReference>
<name>A0ABW1WZ15_9ACTN</name>
<evidence type="ECO:0000256" key="1">
    <source>
        <dbReference type="ARBA" id="ARBA00001917"/>
    </source>
</evidence>
<dbReference type="EMBL" id="JBHSUA010000009">
    <property type="protein sequence ID" value="MFC6396043.1"/>
    <property type="molecule type" value="Genomic_DNA"/>
</dbReference>
<dbReference type="Pfam" id="PF00724">
    <property type="entry name" value="Oxidored_FMN"/>
    <property type="match status" value="1"/>
</dbReference>
<dbReference type="Gene3D" id="3.20.20.70">
    <property type="entry name" value="Aldolase class I"/>
    <property type="match status" value="1"/>
</dbReference>
<dbReference type="PANTHER" id="PTHR43303">
    <property type="entry name" value="NADPH DEHYDROGENASE C23G7.10C-RELATED"/>
    <property type="match status" value="1"/>
</dbReference>
<dbReference type="InterPro" id="IPR001155">
    <property type="entry name" value="OxRdtase_FMN_N"/>
</dbReference>
<comment type="cofactor">
    <cofactor evidence="1">
        <name>FMN</name>
        <dbReference type="ChEBI" id="CHEBI:58210"/>
    </cofactor>
</comment>
<dbReference type="CDD" id="cd02932">
    <property type="entry name" value="OYE_YqiM_FMN"/>
    <property type="match status" value="1"/>
</dbReference>
<gene>
    <name evidence="7" type="ORF">ACFP57_03425</name>
</gene>
<evidence type="ECO:0000256" key="4">
    <source>
        <dbReference type="ARBA" id="ARBA00022857"/>
    </source>
</evidence>
<evidence type="ECO:0000313" key="7">
    <source>
        <dbReference type="EMBL" id="MFC6396043.1"/>
    </source>
</evidence>
<evidence type="ECO:0000256" key="3">
    <source>
        <dbReference type="ARBA" id="ARBA00022643"/>
    </source>
</evidence>
<sequence length="360" mass="38957">MSPLLFQPITLRDLTIKNRVWVAPMCQYSVEEQDGVPTDWHLVHLGAFAQGGFGLVLSEATAVSPEGRISPQDTGLWNDEQVTAWHRITDFAHSQGAAIGVQLAHAGRKASTLRGFPGEPSGIASAEQGGWPVVGPSALAFDGLLEPTALDESGLDKVVDDFRAAALRAKSAGFDVVEVHAAHGYLLHQFLSPLSNQRTDEYGGDFDNRIRLLLRVVDAVREVWTSALFVRLSATDWVPGQGWDEDQSVELSRHLREHGVDLVDVSTGGNVRASIPVGPGYQVRFAEAIRQQAEVPTGAVGLITEPVQAEQLLVDGQADVVLLARAALREPHWPQRAAHELGLPASETPYPPQHVRGAWA</sequence>
<evidence type="ECO:0000259" key="6">
    <source>
        <dbReference type="Pfam" id="PF00724"/>
    </source>
</evidence>
<keyword evidence="4" id="KW-0521">NADP</keyword>
<keyword evidence="8" id="KW-1185">Reference proteome</keyword>
<protein>
    <submittedName>
        <fullName evidence="7">NADH:flavin oxidoreductase/NADH oxidase</fullName>
    </submittedName>
</protein>
<dbReference type="RefSeq" id="WP_343885337.1">
    <property type="nucleotide sequence ID" value="NZ_BAAAKI010000004.1"/>
</dbReference>